<feature type="non-terminal residue" evidence="2">
    <location>
        <position position="1"/>
    </location>
</feature>
<gene>
    <name evidence="2" type="ORF">AVDCRST_MAG91-1895</name>
</gene>
<feature type="compositionally biased region" description="Low complexity" evidence="1">
    <location>
        <begin position="43"/>
        <end position="52"/>
    </location>
</feature>
<dbReference type="AlphaFoldDB" id="A0A6J4T7Y6"/>
<proteinExistence type="predicted"/>
<feature type="compositionally biased region" description="Basic residues" evidence="1">
    <location>
        <begin position="162"/>
        <end position="171"/>
    </location>
</feature>
<feature type="non-terminal residue" evidence="2">
    <location>
        <position position="298"/>
    </location>
</feature>
<protein>
    <submittedName>
        <fullName evidence="2">Hydrogen peroxide-inducible genes activator &gt; OxyR</fullName>
    </submittedName>
</protein>
<feature type="region of interest" description="Disordered" evidence="1">
    <location>
        <begin position="1"/>
        <end position="137"/>
    </location>
</feature>
<evidence type="ECO:0000256" key="1">
    <source>
        <dbReference type="SAM" id="MobiDB-lite"/>
    </source>
</evidence>
<feature type="compositionally biased region" description="Basic and acidic residues" evidence="1">
    <location>
        <begin position="74"/>
        <end position="85"/>
    </location>
</feature>
<name>A0A6J4T7Y6_9SPHN</name>
<sequence length="298" mass="32581">DPPAVIAPALLSRGAPRTRAFRPRGHRELRYPIHAVGGHRRAGAAARRASGRTIEAQRPLHGRRRGGGQARAGADPRGRGPDPRHPRARPAAVGRAPHGRHTDDRALPAAAHPPRPPARLARPPSVPAGGDDSSRLRVARQGCPGLRAARASLRVRGDRQRIDRRRSAVRRHAADARQGGRGRDRRRRHRSFAVAADGGRPLPSGPRPRRLRSAGAPGTRDDARHLAPHAGADGRQRVRRYAAPANGARRRHPGGHQRRRPAPRRARRVPHDRARLAQGQPARGRVPAARRRPERGRL</sequence>
<dbReference type="EMBL" id="CADCVX010000350">
    <property type="protein sequence ID" value="CAA9515576.1"/>
    <property type="molecule type" value="Genomic_DNA"/>
</dbReference>
<reference evidence="2" key="1">
    <citation type="submission" date="2020-02" db="EMBL/GenBank/DDBJ databases">
        <authorList>
            <person name="Meier V. D."/>
        </authorList>
    </citation>
    <scope>NUCLEOTIDE SEQUENCE</scope>
    <source>
        <strain evidence="2">AVDCRST_MAG91</strain>
    </source>
</reference>
<evidence type="ECO:0000313" key="2">
    <source>
        <dbReference type="EMBL" id="CAA9515576.1"/>
    </source>
</evidence>
<accession>A0A6J4T7Y6</accession>
<feature type="compositionally biased region" description="Basic residues" evidence="1">
    <location>
        <begin position="248"/>
        <end position="268"/>
    </location>
</feature>
<organism evidence="2">
    <name type="scientific">uncultured Sphingomonadaceae bacterium</name>
    <dbReference type="NCBI Taxonomy" id="169976"/>
    <lineage>
        <taxon>Bacteria</taxon>
        <taxon>Pseudomonadati</taxon>
        <taxon>Pseudomonadota</taxon>
        <taxon>Alphaproteobacteria</taxon>
        <taxon>Sphingomonadales</taxon>
        <taxon>Sphingomonadaceae</taxon>
        <taxon>environmental samples</taxon>
    </lineage>
</organism>
<feature type="region of interest" description="Disordered" evidence="1">
    <location>
        <begin position="154"/>
        <end position="298"/>
    </location>
</feature>
<feature type="compositionally biased region" description="Basic residues" evidence="1">
    <location>
        <begin position="288"/>
        <end position="298"/>
    </location>
</feature>